<feature type="region of interest" description="Disordered" evidence="1">
    <location>
        <begin position="285"/>
        <end position="355"/>
    </location>
</feature>
<sequence length="419" mass="46734">MGILYSHLVFQPPVPPTYADCAAEFSFRRIRSAYPDDALRRDEDQPAQPEYVSHPIFYLKTAAGNTIPAAYFHQPRSHFTILFSHGNGEDLGITASYAQQLANALSTSVLCYDYAGYGLATGKPSESNCYADIRAAYNHLTQKRNIPPNRILLFGRSLGSGPTLHLASSLGHDLGGVVLIAPLLSCIRVVLNFVPATPRFDMFANIDRISRVQVPVFCVHGMVDNVVPFSHGLLLTKRAKYPLEPLWIRDASHNNLESSRFQYRVFLRYMTVLQEFRRWYPPVETPHLQANPNSKPGTSSRSQSAKRLGKVANCFGPRSQQTNITEQDTSSTPKSPRRAKDSKSRSSSYLNLPNVLKTSGSTKLMHENDLRALWGASEHGTQLSKTSSDSDIGSTRKRPLRLLRVANSFVERNTSHMVL</sequence>
<reference evidence="3 4" key="1">
    <citation type="journal article" date="2018" name="Mol. Biol. Evol.">
        <title>Analysis of the draft genome of the red seaweed Gracilariopsis chorda provides insights into genome size evolution in Rhodophyta.</title>
        <authorList>
            <person name="Lee J."/>
            <person name="Yang E.C."/>
            <person name="Graf L."/>
            <person name="Yang J.H."/>
            <person name="Qiu H."/>
            <person name="Zel Zion U."/>
            <person name="Chan C.X."/>
            <person name="Stephens T.G."/>
            <person name="Weber A.P.M."/>
            <person name="Boo G.H."/>
            <person name="Boo S.M."/>
            <person name="Kim K.M."/>
            <person name="Shin Y."/>
            <person name="Jung M."/>
            <person name="Lee S.J."/>
            <person name="Yim H.S."/>
            <person name="Lee J.H."/>
            <person name="Bhattacharya D."/>
            <person name="Yoon H.S."/>
        </authorList>
    </citation>
    <scope>NUCLEOTIDE SEQUENCE [LARGE SCALE GENOMIC DNA]</scope>
    <source>
        <strain evidence="3 4">SKKU-2015</strain>
        <tissue evidence="3">Whole body</tissue>
    </source>
</reference>
<comment type="caution">
    <text evidence="3">The sequence shown here is derived from an EMBL/GenBank/DDBJ whole genome shotgun (WGS) entry which is preliminary data.</text>
</comment>
<gene>
    <name evidence="3" type="ORF">BWQ96_08722</name>
</gene>
<dbReference type="SUPFAM" id="SSF53474">
    <property type="entry name" value="alpha/beta-Hydrolases"/>
    <property type="match status" value="1"/>
</dbReference>
<evidence type="ECO:0000313" key="3">
    <source>
        <dbReference type="EMBL" id="PXF41577.1"/>
    </source>
</evidence>
<feature type="domain" description="Serine aminopeptidase S33" evidence="2">
    <location>
        <begin position="80"/>
        <end position="186"/>
    </location>
</feature>
<dbReference type="Gene3D" id="3.40.50.1820">
    <property type="entry name" value="alpha/beta hydrolase"/>
    <property type="match status" value="1"/>
</dbReference>
<organism evidence="3 4">
    <name type="scientific">Gracilariopsis chorda</name>
    <dbReference type="NCBI Taxonomy" id="448386"/>
    <lineage>
        <taxon>Eukaryota</taxon>
        <taxon>Rhodophyta</taxon>
        <taxon>Florideophyceae</taxon>
        <taxon>Rhodymeniophycidae</taxon>
        <taxon>Gracilariales</taxon>
        <taxon>Gracilariaceae</taxon>
        <taxon>Gracilariopsis</taxon>
    </lineage>
</organism>
<dbReference type="PANTHER" id="PTHR12277:SF81">
    <property type="entry name" value="PROTEIN ABHD13"/>
    <property type="match status" value="1"/>
</dbReference>
<dbReference type="PANTHER" id="PTHR12277">
    <property type="entry name" value="ALPHA/BETA HYDROLASE DOMAIN-CONTAINING PROTEIN"/>
    <property type="match status" value="1"/>
</dbReference>
<feature type="compositionally biased region" description="Polar residues" evidence="1">
    <location>
        <begin position="318"/>
        <end position="333"/>
    </location>
</feature>
<feature type="compositionally biased region" description="Polar residues" evidence="1">
    <location>
        <begin position="288"/>
        <end position="305"/>
    </location>
</feature>
<evidence type="ECO:0000256" key="1">
    <source>
        <dbReference type="SAM" id="MobiDB-lite"/>
    </source>
</evidence>
<dbReference type="AlphaFoldDB" id="A0A2V3IHM1"/>
<name>A0A2V3IHM1_9FLOR</name>
<dbReference type="InterPro" id="IPR022742">
    <property type="entry name" value="Hydrolase_4"/>
</dbReference>
<protein>
    <submittedName>
        <fullName evidence="3">Protein ABHD17C</fullName>
    </submittedName>
</protein>
<proteinExistence type="predicted"/>
<dbReference type="EMBL" id="NBIV01000209">
    <property type="protein sequence ID" value="PXF41577.1"/>
    <property type="molecule type" value="Genomic_DNA"/>
</dbReference>
<evidence type="ECO:0000313" key="4">
    <source>
        <dbReference type="Proteomes" id="UP000247409"/>
    </source>
</evidence>
<dbReference type="InterPro" id="IPR029058">
    <property type="entry name" value="AB_hydrolase_fold"/>
</dbReference>
<dbReference type="STRING" id="448386.A0A2V3IHM1"/>
<dbReference type="Pfam" id="PF12146">
    <property type="entry name" value="Hydrolase_4"/>
    <property type="match status" value="1"/>
</dbReference>
<dbReference type="OrthoDB" id="446723at2759"/>
<evidence type="ECO:0000259" key="2">
    <source>
        <dbReference type="Pfam" id="PF12146"/>
    </source>
</evidence>
<keyword evidence="4" id="KW-1185">Reference proteome</keyword>
<dbReference type="Proteomes" id="UP000247409">
    <property type="component" value="Unassembled WGS sequence"/>
</dbReference>
<accession>A0A2V3IHM1</accession>